<evidence type="ECO:0000256" key="1">
    <source>
        <dbReference type="ARBA" id="ARBA00001933"/>
    </source>
</evidence>
<proteinExistence type="inferred from homology"/>
<dbReference type="PANTHER" id="PTHR11808:SF80">
    <property type="entry name" value="CYSTATHIONINE GAMMA-LYASE"/>
    <property type="match status" value="1"/>
</dbReference>
<dbReference type="EMBL" id="JTDO01000149">
    <property type="protein sequence ID" value="KLT71878.1"/>
    <property type="molecule type" value="Genomic_DNA"/>
</dbReference>
<dbReference type="InterPro" id="IPR015422">
    <property type="entry name" value="PyrdxlP-dep_Trfase_small"/>
</dbReference>
<dbReference type="SUPFAM" id="SSF53383">
    <property type="entry name" value="PLP-dependent transferases"/>
    <property type="match status" value="1"/>
</dbReference>
<evidence type="ECO:0000256" key="3">
    <source>
        <dbReference type="RuleBase" id="RU362118"/>
    </source>
</evidence>
<comment type="caution">
    <text evidence="4">The sequence shown here is derived from an EMBL/GenBank/DDBJ whole genome shotgun (WGS) entry which is preliminary data.</text>
</comment>
<organism evidence="4 5">
    <name type="scientific">Neisseria arctica</name>
    <dbReference type="NCBI Taxonomy" id="1470200"/>
    <lineage>
        <taxon>Bacteria</taxon>
        <taxon>Pseudomonadati</taxon>
        <taxon>Pseudomonadota</taxon>
        <taxon>Betaproteobacteria</taxon>
        <taxon>Neisseriales</taxon>
        <taxon>Neisseriaceae</taxon>
        <taxon>Neisseria</taxon>
    </lineage>
</organism>
<sequence length="73" mass="8242">MSPFHVWVLLSGVETMALRMQVQFENADKIAAWLRGQPQELNVYHAGFEDHPQAELVRKQQPAGGIVVPFEVV</sequence>
<keyword evidence="5" id="KW-1185">Reference proteome</keyword>
<dbReference type="AlphaFoldDB" id="A0A0J1C0U8"/>
<accession>A0A0J1C0U8</accession>
<evidence type="ECO:0000313" key="5">
    <source>
        <dbReference type="Proteomes" id="UP000036027"/>
    </source>
</evidence>
<comment type="similarity">
    <text evidence="3">Belongs to the trans-sulfuration enzymes family.</text>
</comment>
<dbReference type="STRING" id="1470200.PL75_11285"/>
<gene>
    <name evidence="4" type="ORF">PL75_11285</name>
</gene>
<comment type="cofactor">
    <cofactor evidence="1 3">
        <name>pyridoxal 5'-phosphate</name>
        <dbReference type="ChEBI" id="CHEBI:597326"/>
    </cofactor>
</comment>
<dbReference type="GO" id="GO:0019346">
    <property type="term" value="P:transsulfuration"/>
    <property type="evidence" value="ECO:0007669"/>
    <property type="project" value="InterPro"/>
</dbReference>
<protein>
    <submittedName>
        <fullName evidence="4">Uncharacterized protein</fullName>
    </submittedName>
</protein>
<dbReference type="InterPro" id="IPR015424">
    <property type="entry name" value="PyrdxlP-dep_Trfase"/>
</dbReference>
<dbReference type="Pfam" id="PF01053">
    <property type="entry name" value="Cys_Met_Meta_PP"/>
    <property type="match status" value="1"/>
</dbReference>
<dbReference type="InterPro" id="IPR000277">
    <property type="entry name" value="Cys/Met-Metab_PyrdxlP-dep_enz"/>
</dbReference>
<dbReference type="PANTHER" id="PTHR11808">
    <property type="entry name" value="TRANS-SULFURATION ENZYME FAMILY MEMBER"/>
    <property type="match status" value="1"/>
</dbReference>
<dbReference type="Gene3D" id="3.90.1150.10">
    <property type="entry name" value="Aspartate Aminotransferase, domain 1"/>
    <property type="match status" value="1"/>
</dbReference>
<reference evidence="4 5" key="1">
    <citation type="submission" date="2014-11" db="EMBL/GenBank/DDBJ databases">
        <title>Genome of a novel goose pathogen.</title>
        <authorList>
            <person name="Hansen C.M."/>
            <person name="Hueffer K."/>
            <person name="Choi S.C."/>
        </authorList>
    </citation>
    <scope>NUCLEOTIDE SEQUENCE [LARGE SCALE GENOMIC DNA]</scope>
    <source>
        <strain evidence="4 5">KH1503</strain>
    </source>
</reference>
<feature type="non-terminal residue" evidence="4">
    <location>
        <position position="73"/>
    </location>
</feature>
<keyword evidence="2 3" id="KW-0663">Pyridoxal phosphate</keyword>
<dbReference type="GO" id="GO:0030170">
    <property type="term" value="F:pyridoxal phosphate binding"/>
    <property type="evidence" value="ECO:0007669"/>
    <property type="project" value="InterPro"/>
</dbReference>
<dbReference type="GO" id="GO:0005737">
    <property type="term" value="C:cytoplasm"/>
    <property type="evidence" value="ECO:0007669"/>
    <property type="project" value="TreeGrafter"/>
</dbReference>
<evidence type="ECO:0000313" key="4">
    <source>
        <dbReference type="EMBL" id="KLT71878.1"/>
    </source>
</evidence>
<dbReference type="GO" id="GO:0016846">
    <property type="term" value="F:carbon-sulfur lyase activity"/>
    <property type="evidence" value="ECO:0007669"/>
    <property type="project" value="TreeGrafter"/>
</dbReference>
<name>A0A0J1C0U8_9NEIS</name>
<dbReference type="Proteomes" id="UP000036027">
    <property type="component" value="Unassembled WGS sequence"/>
</dbReference>
<evidence type="ECO:0000256" key="2">
    <source>
        <dbReference type="ARBA" id="ARBA00022898"/>
    </source>
</evidence>